<dbReference type="InterPro" id="IPR034294">
    <property type="entry name" value="Aquaporin_transptr"/>
</dbReference>
<dbReference type="PANTHER" id="PTHR45724">
    <property type="entry name" value="AQUAPORIN NIP2-1"/>
    <property type="match status" value="1"/>
</dbReference>
<evidence type="ECO:0000256" key="2">
    <source>
        <dbReference type="ARBA" id="ARBA00022448"/>
    </source>
</evidence>
<evidence type="ECO:0000256" key="7">
    <source>
        <dbReference type="SAM" id="Phobius"/>
    </source>
</evidence>
<comment type="similarity">
    <text evidence="6">Belongs to the MIP/aquaporin (TC 1.A.8) family.</text>
</comment>
<dbReference type="AlphaFoldDB" id="A0A1H3YEE0"/>
<dbReference type="GO" id="GO:0015267">
    <property type="term" value="F:channel activity"/>
    <property type="evidence" value="ECO:0007669"/>
    <property type="project" value="InterPro"/>
</dbReference>
<sequence>MSRLSSRLLAEAAGTAWIVFVGCGSLILNSALSPGGGAGLAVPVAFGLALAIASYAARGLSGAHFNPAVTIGFAVAQRFRVSHLLPYIAAQILGATAGAALLDIVASGRPGFDLAISDFGANGYAEHSPADFQLQSALVLELTMSLAFVWLNLQLSRRALRQVAPFVNGACLCAIYVIAVPVTNGSINPARSSGPALFVGGWALDQLWLFWAAPIAGGVLAGLLHSRPGVSRKTHAAGLARKTPEHP</sequence>
<keyword evidence="4 7" id="KW-1133">Transmembrane helix</keyword>
<reference evidence="9" key="1">
    <citation type="submission" date="2016-10" db="EMBL/GenBank/DDBJ databases">
        <authorList>
            <person name="Varghese N."/>
            <person name="Submissions S."/>
        </authorList>
    </citation>
    <scope>NUCLEOTIDE SEQUENCE [LARGE SCALE GENOMIC DNA]</scope>
    <source>
        <strain evidence="9">LMG 24000</strain>
    </source>
</reference>
<dbReference type="RefSeq" id="WP_090527827.1">
    <property type="nucleotide sequence ID" value="NZ_FNRQ01000001.1"/>
</dbReference>
<feature type="transmembrane region" description="Helical" evidence="7">
    <location>
        <begin position="207"/>
        <end position="224"/>
    </location>
</feature>
<keyword evidence="9" id="KW-1185">Reference proteome</keyword>
<evidence type="ECO:0000313" key="9">
    <source>
        <dbReference type="Proteomes" id="UP000198638"/>
    </source>
</evidence>
<dbReference type="EMBL" id="FNRQ01000001">
    <property type="protein sequence ID" value="SEA09364.1"/>
    <property type="molecule type" value="Genomic_DNA"/>
</dbReference>
<dbReference type="STRING" id="83784.SAMN05192564_101251"/>
<protein>
    <submittedName>
        <fullName evidence="8">Aquaporin Z</fullName>
    </submittedName>
</protein>
<comment type="subcellular location">
    <subcellularLocation>
        <location evidence="1">Membrane</location>
        <topology evidence="1">Multi-pass membrane protein</topology>
    </subcellularLocation>
</comment>
<dbReference type="InterPro" id="IPR000425">
    <property type="entry name" value="MIP"/>
</dbReference>
<dbReference type="PANTHER" id="PTHR45724:SF13">
    <property type="entry name" value="AQUAPORIN NIP1-1-RELATED"/>
    <property type="match status" value="1"/>
</dbReference>
<organism evidence="8 9">
    <name type="scientific">Paraburkholderia sartisoli</name>
    <dbReference type="NCBI Taxonomy" id="83784"/>
    <lineage>
        <taxon>Bacteria</taxon>
        <taxon>Pseudomonadati</taxon>
        <taxon>Pseudomonadota</taxon>
        <taxon>Betaproteobacteria</taxon>
        <taxon>Burkholderiales</taxon>
        <taxon>Burkholderiaceae</taxon>
        <taxon>Paraburkholderia</taxon>
    </lineage>
</organism>
<dbReference type="OrthoDB" id="9807293at2"/>
<dbReference type="GO" id="GO:0016020">
    <property type="term" value="C:membrane"/>
    <property type="evidence" value="ECO:0007669"/>
    <property type="project" value="UniProtKB-SubCell"/>
</dbReference>
<dbReference type="SUPFAM" id="SSF81338">
    <property type="entry name" value="Aquaporin-like"/>
    <property type="match status" value="1"/>
</dbReference>
<accession>A0A1H3YEE0</accession>
<evidence type="ECO:0000313" key="8">
    <source>
        <dbReference type="EMBL" id="SEA09364.1"/>
    </source>
</evidence>
<feature type="transmembrane region" description="Helical" evidence="7">
    <location>
        <begin position="163"/>
        <end position="187"/>
    </location>
</feature>
<keyword evidence="2 6" id="KW-0813">Transport</keyword>
<dbReference type="PRINTS" id="PR00783">
    <property type="entry name" value="MINTRINSICP"/>
</dbReference>
<evidence type="ECO:0000256" key="1">
    <source>
        <dbReference type="ARBA" id="ARBA00004141"/>
    </source>
</evidence>
<proteinExistence type="inferred from homology"/>
<dbReference type="Proteomes" id="UP000198638">
    <property type="component" value="Unassembled WGS sequence"/>
</dbReference>
<name>A0A1H3YEE0_9BURK</name>
<evidence type="ECO:0000256" key="6">
    <source>
        <dbReference type="RuleBase" id="RU000477"/>
    </source>
</evidence>
<gene>
    <name evidence="8" type="ORF">SAMN05192564_101251</name>
</gene>
<dbReference type="InterPro" id="IPR023271">
    <property type="entry name" value="Aquaporin-like"/>
</dbReference>
<feature type="transmembrane region" description="Helical" evidence="7">
    <location>
        <begin position="132"/>
        <end position="151"/>
    </location>
</feature>
<evidence type="ECO:0000256" key="5">
    <source>
        <dbReference type="ARBA" id="ARBA00023136"/>
    </source>
</evidence>
<dbReference type="Pfam" id="PF00230">
    <property type="entry name" value="MIP"/>
    <property type="match status" value="1"/>
</dbReference>
<evidence type="ECO:0000256" key="3">
    <source>
        <dbReference type="ARBA" id="ARBA00022692"/>
    </source>
</evidence>
<evidence type="ECO:0000256" key="4">
    <source>
        <dbReference type="ARBA" id="ARBA00022989"/>
    </source>
</evidence>
<feature type="transmembrane region" description="Helical" evidence="7">
    <location>
        <begin position="12"/>
        <end position="32"/>
    </location>
</feature>
<dbReference type="Gene3D" id="1.20.1080.10">
    <property type="entry name" value="Glycerol uptake facilitator protein"/>
    <property type="match status" value="1"/>
</dbReference>
<keyword evidence="3 6" id="KW-0812">Transmembrane</keyword>
<feature type="transmembrane region" description="Helical" evidence="7">
    <location>
        <begin position="38"/>
        <end position="57"/>
    </location>
</feature>
<keyword evidence="5 7" id="KW-0472">Membrane</keyword>
<dbReference type="InterPro" id="IPR022357">
    <property type="entry name" value="MIP_CS"/>
</dbReference>
<dbReference type="PROSITE" id="PS00221">
    <property type="entry name" value="MIP"/>
    <property type="match status" value="1"/>
</dbReference>
<dbReference type="PROSITE" id="PS51257">
    <property type="entry name" value="PROKAR_LIPOPROTEIN"/>
    <property type="match status" value="1"/>
</dbReference>
<feature type="transmembrane region" description="Helical" evidence="7">
    <location>
        <begin position="84"/>
        <end position="106"/>
    </location>
</feature>